<dbReference type="GO" id="GO:0008569">
    <property type="term" value="F:minus-end-directed microtubule motor activity"/>
    <property type="evidence" value="ECO:0007669"/>
    <property type="project" value="TreeGrafter"/>
</dbReference>
<keyword evidence="4" id="KW-1185">Reference proteome</keyword>
<dbReference type="AlphaFoldDB" id="A0A1Q9CU71"/>
<comment type="caution">
    <text evidence="3">The sequence shown here is derived from an EMBL/GenBank/DDBJ whole genome shotgun (WGS) entry which is preliminary data.</text>
</comment>
<reference evidence="3 4" key="1">
    <citation type="submission" date="2016-02" db="EMBL/GenBank/DDBJ databases">
        <title>Genome analysis of coral dinoflagellate symbionts highlights evolutionary adaptations to a symbiotic lifestyle.</title>
        <authorList>
            <person name="Aranda M."/>
            <person name="Li Y."/>
            <person name="Liew Y.J."/>
            <person name="Baumgarten S."/>
            <person name="Simakov O."/>
            <person name="Wilson M."/>
            <person name="Piel J."/>
            <person name="Ashoor H."/>
            <person name="Bougouffa S."/>
            <person name="Bajic V.B."/>
            <person name="Ryu T."/>
            <person name="Ravasi T."/>
            <person name="Bayer T."/>
            <person name="Micklem G."/>
            <person name="Kim H."/>
            <person name="Bhak J."/>
            <person name="Lajeunesse T.C."/>
            <person name="Voolstra C.R."/>
        </authorList>
    </citation>
    <scope>NUCLEOTIDE SEQUENCE [LARGE SCALE GENOMIC DNA]</scope>
    <source>
        <strain evidence="3 4">CCMP2467</strain>
    </source>
</reference>
<feature type="region of interest" description="Disordered" evidence="1">
    <location>
        <begin position="186"/>
        <end position="256"/>
    </location>
</feature>
<dbReference type="SUPFAM" id="SSF49899">
    <property type="entry name" value="Concanavalin A-like lectins/glucanases"/>
    <property type="match status" value="1"/>
</dbReference>
<dbReference type="OrthoDB" id="441385at2759"/>
<evidence type="ECO:0000256" key="1">
    <source>
        <dbReference type="SAM" id="MobiDB-lite"/>
    </source>
</evidence>
<dbReference type="Gene3D" id="1.20.920.20">
    <property type="match status" value="1"/>
</dbReference>
<dbReference type="Gene3D" id="2.60.120.920">
    <property type="match status" value="1"/>
</dbReference>
<feature type="region of interest" description="Disordered" evidence="1">
    <location>
        <begin position="595"/>
        <end position="622"/>
    </location>
</feature>
<dbReference type="InterPro" id="IPR043136">
    <property type="entry name" value="B30.2/SPRY_sf"/>
</dbReference>
<feature type="compositionally biased region" description="Basic and acidic residues" evidence="1">
    <location>
        <begin position="238"/>
        <end position="248"/>
    </location>
</feature>
<feature type="compositionally biased region" description="Basic and acidic residues" evidence="1">
    <location>
        <begin position="703"/>
        <end position="717"/>
    </location>
</feature>
<feature type="compositionally biased region" description="Pro residues" evidence="1">
    <location>
        <begin position="601"/>
        <end position="613"/>
    </location>
</feature>
<dbReference type="InterPro" id="IPR001870">
    <property type="entry name" value="B30.2/SPRY"/>
</dbReference>
<sequence length="761" mass="83929">MKVGSSAMQGRAEGAGAPAGAAVAHQVFTAVRRAGGEEAELHPLRDINNKEIEEVKQLKHPPREVARVMEVVHLLLSLTLPSSIDWGDVLRTVVRVDFLKRARNIDMDAILEQPRLIDYICRRYFAGSEPLTPDRVRWASKAVVAFFGWTVAIIAGCLPAFPAKVGGEESRRRIILLDQELREERRQKRDAEEEQRKEQHRAEKQRREEERQREKQREEDSLNQEQARQKLAAIEAAAADKKRAEAEHQLQQQAVQQMQQRTQQQLEKLESEQRQQQEVFKQRRAAAKQRKLEAKIRHKKRVALGLDSDESGSEVERCRGVWNSNNPDIRFLRIAGAEITFLSDEFADHCTAVSCQPMHFGQHFYEFIVHHFSDQLRCGVTTDAVQAGALVAGHNLRGWCYNTGRRSLKAKTMPAGLQVNGKVVQEFSSVDDGDIIGVLVDADRWSIAFLKNRVLEGSCAMSSHAREPLYLLLHMDAAGDHVELRHVPLQEAPADALAALESFSPPSWQIVVSDCSDCSSVSEGEGIPGPSGPIRPRPASASVLSEPLSGRAPLEREQLAGSHPTVSSVSSSTGDLRVASKSLLGAAGAILAHKPSVTSKPPAPAEPFPPAPTTMPRDPNNDQSVVVGLKARLRELKDCLDEGLLTMDEFQEEKGIILRAMRPSLNASGTGSVRREEQRPSSSHMQLGAVASVSARPASQTRQRSDEACQREHEQSSPRKLRAWGPGFAEKGPSGPGFAALLDYCAASFDEQNAGVVLSVQ</sequence>
<dbReference type="GO" id="GO:0030286">
    <property type="term" value="C:dynein complex"/>
    <property type="evidence" value="ECO:0007669"/>
    <property type="project" value="InterPro"/>
</dbReference>
<feature type="domain" description="B30.2/SPRY" evidence="2">
    <location>
        <begin position="284"/>
        <end position="491"/>
    </location>
</feature>
<name>A0A1Q9CU71_SYMMI</name>
<dbReference type="PANTHER" id="PTHR10676">
    <property type="entry name" value="DYNEIN HEAVY CHAIN FAMILY PROTEIN"/>
    <property type="match status" value="1"/>
</dbReference>
<gene>
    <name evidence="3" type="ORF">AK812_SmicGene32411</name>
</gene>
<dbReference type="Proteomes" id="UP000186817">
    <property type="component" value="Unassembled WGS sequence"/>
</dbReference>
<organism evidence="3 4">
    <name type="scientific">Symbiodinium microadriaticum</name>
    <name type="common">Dinoflagellate</name>
    <name type="synonym">Zooxanthella microadriatica</name>
    <dbReference type="NCBI Taxonomy" id="2951"/>
    <lineage>
        <taxon>Eukaryota</taxon>
        <taxon>Sar</taxon>
        <taxon>Alveolata</taxon>
        <taxon>Dinophyceae</taxon>
        <taxon>Suessiales</taxon>
        <taxon>Symbiodiniaceae</taxon>
        <taxon>Symbiodinium</taxon>
    </lineage>
</organism>
<dbReference type="GO" id="GO:0045505">
    <property type="term" value="F:dynein intermediate chain binding"/>
    <property type="evidence" value="ECO:0007669"/>
    <property type="project" value="InterPro"/>
</dbReference>
<dbReference type="InterPro" id="IPR013320">
    <property type="entry name" value="ConA-like_dom_sf"/>
</dbReference>
<feature type="region of interest" description="Disordered" evidence="1">
    <location>
        <begin position="521"/>
        <end position="546"/>
    </location>
</feature>
<evidence type="ECO:0000313" key="3">
    <source>
        <dbReference type="EMBL" id="OLP86484.1"/>
    </source>
</evidence>
<dbReference type="GO" id="GO:0051959">
    <property type="term" value="F:dynein light intermediate chain binding"/>
    <property type="evidence" value="ECO:0007669"/>
    <property type="project" value="InterPro"/>
</dbReference>
<dbReference type="GO" id="GO:0097729">
    <property type="term" value="C:9+2 motile cilium"/>
    <property type="evidence" value="ECO:0007669"/>
    <property type="project" value="TreeGrafter"/>
</dbReference>
<feature type="region of interest" description="Disordered" evidence="1">
    <location>
        <begin position="666"/>
        <end position="729"/>
    </location>
</feature>
<evidence type="ECO:0000259" key="2">
    <source>
        <dbReference type="PROSITE" id="PS50188"/>
    </source>
</evidence>
<feature type="compositionally biased region" description="Basic and acidic residues" evidence="1">
    <location>
        <begin position="186"/>
        <end position="220"/>
    </location>
</feature>
<dbReference type="PROSITE" id="PS50188">
    <property type="entry name" value="B302_SPRY"/>
    <property type="match status" value="1"/>
</dbReference>
<evidence type="ECO:0000313" key="4">
    <source>
        <dbReference type="Proteomes" id="UP000186817"/>
    </source>
</evidence>
<dbReference type="CDD" id="cd11709">
    <property type="entry name" value="SPRY"/>
    <property type="match status" value="1"/>
</dbReference>
<dbReference type="GO" id="GO:0060294">
    <property type="term" value="P:cilium movement involved in cell motility"/>
    <property type="evidence" value="ECO:0007669"/>
    <property type="project" value="TreeGrafter"/>
</dbReference>
<accession>A0A1Q9CU71</accession>
<dbReference type="EMBL" id="LSRX01000913">
    <property type="protein sequence ID" value="OLP86484.1"/>
    <property type="molecule type" value="Genomic_DNA"/>
</dbReference>
<dbReference type="InterPro" id="IPR026983">
    <property type="entry name" value="DHC"/>
</dbReference>
<protein>
    <submittedName>
        <fullName evidence="3">Reticulocyte-binding protein 2-like a</fullName>
    </submittedName>
</protein>
<proteinExistence type="predicted"/>